<evidence type="ECO:0000256" key="1">
    <source>
        <dbReference type="ARBA" id="ARBA00001974"/>
    </source>
</evidence>
<name>A0A9Y2I8J8_9PSEU</name>
<dbReference type="InterPro" id="IPR016156">
    <property type="entry name" value="FAD/NAD-linked_Rdtase_dimer_sf"/>
</dbReference>
<feature type="domain" description="FAD/NAD(P)-binding" evidence="5">
    <location>
        <begin position="1"/>
        <end position="293"/>
    </location>
</feature>
<dbReference type="AlphaFoldDB" id="A0A9Y2I8J8"/>
<dbReference type="Gene3D" id="3.50.50.60">
    <property type="entry name" value="FAD/NAD(P)-binding domain"/>
    <property type="match status" value="2"/>
</dbReference>
<keyword evidence="8" id="KW-1185">Reference proteome</keyword>
<dbReference type="GO" id="GO:0005737">
    <property type="term" value="C:cytoplasm"/>
    <property type="evidence" value="ECO:0007669"/>
    <property type="project" value="TreeGrafter"/>
</dbReference>
<dbReference type="RefSeq" id="WP_285965794.1">
    <property type="nucleotide sequence ID" value="NZ_CP127294.1"/>
</dbReference>
<accession>A0A9Y2I8J8</accession>
<evidence type="ECO:0000256" key="4">
    <source>
        <dbReference type="ARBA" id="ARBA00023002"/>
    </source>
</evidence>
<feature type="domain" description="Reductase C-terminal" evidence="6">
    <location>
        <begin position="317"/>
        <end position="379"/>
    </location>
</feature>
<dbReference type="SUPFAM" id="SSF55424">
    <property type="entry name" value="FAD/NAD-linked reductases, dimerisation (C-terminal) domain"/>
    <property type="match status" value="1"/>
</dbReference>
<dbReference type="SUPFAM" id="SSF51905">
    <property type="entry name" value="FAD/NAD(P)-binding domain"/>
    <property type="match status" value="1"/>
</dbReference>
<gene>
    <name evidence="7" type="ORF">QRX50_26005</name>
</gene>
<comment type="cofactor">
    <cofactor evidence="1">
        <name>FAD</name>
        <dbReference type="ChEBI" id="CHEBI:57692"/>
    </cofactor>
</comment>
<evidence type="ECO:0000256" key="3">
    <source>
        <dbReference type="ARBA" id="ARBA00022827"/>
    </source>
</evidence>
<keyword evidence="3" id="KW-0274">FAD</keyword>
<dbReference type="Pfam" id="PF07992">
    <property type="entry name" value="Pyr_redox_2"/>
    <property type="match status" value="1"/>
</dbReference>
<proteinExistence type="predicted"/>
<dbReference type="KEGG" id="acab:QRX50_26005"/>
<keyword evidence="4" id="KW-0560">Oxidoreductase</keyword>
<evidence type="ECO:0000259" key="5">
    <source>
        <dbReference type="Pfam" id="PF07992"/>
    </source>
</evidence>
<sequence length="382" mass="39878">MRIVVAGAGLAGWRAAKALRAEGFRGEIVVAGAEAHRPYDRPPLSKGLLTGATGEAALALSDSDTEVTWRLGNPVATLRGRTVVLGDGEELDFTGLVIATGSAPVIPAGLNRPPGVHVLRTLDDARALKADLTGRVLVLGAGFIGCELASTCRDLGLPVAVADPLPHPLVRVLGEDVARRVERLHRERGVRWLLGTQVVKFLGRDRVSGAVLSDGRVVRADVVVIATGVRPATGWLAGSGVDVSGGVRCDEYLRVLDESGAVVPDAVAAGDVARWTHPLLGAPVRVEHWTTAALGAAAAARTLLHGPSAPFDAVPSFWSDQCGLRIQGVGLPGRGEHVELVHGNLAGDKFVARYSTGGRHVGSVAFGLPKQLALERRRLTSA</sequence>
<dbReference type="PANTHER" id="PTHR43557">
    <property type="entry name" value="APOPTOSIS-INDUCING FACTOR 1"/>
    <property type="match status" value="1"/>
</dbReference>
<dbReference type="InterPro" id="IPR023753">
    <property type="entry name" value="FAD/NAD-binding_dom"/>
</dbReference>
<dbReference type="Pfam" id="PF14759">
    <property type="entry name" value="Reductase_C"/>
    <property type="match status" value="1"/>
</dbReference>
<dbReference type="InterPro" id="IPR028202">
    <property type="entry name" value="Reductase_C"/>
</dbReference>
<dbReference type="Proteomes" id="UP001236014">
    <property type="component" value="Chromosome"/>
</dbReference>
<organism evidence="7 8">
    <name type="scientific">Amycolatopsis carbonis</name>
    <dbReference type="NCBI Taxonomy" id="715471"/>
    <lineage>
        <taxon>Bacteria</taxon>
        <taxon>Bacillati</taxon>
        <taxon>Actinomycetota</taxon>
        <taxon>Actinomycetes</taxon>
        <taxon>Pseudonocardiales</taxon>
        <taxon>Pseudonocardiaceae</taxon>
        <taxon>Amycolatopsis</taxon>
    </lineage>
</organism>
<keyword evidence="2" id="KW-0285">Flavoprotein</keyword>
<evidence type="ECO:0000256" key="2">
    <source>
        <dbReference type="ARBA" id="ARBA00022630"/>
    </source>
</evidence>
<dbReference type="PRINTS" id="PR00368">
    <property type="entry name" value="FADPNR"/>
</dbReference>
<dbReference type="Gene3D" id="3.30.390.30">
    <property type="match status" value="1"/>
</dbReference>
<dbReference type="EMBL" id="CP127294">
    <property type="protein sequence ID" value="WIX75017.1"/>
    <property type="molecule type" value="Genomic_DNA"/>
</dbReference>
<protein>
    <submittedName>
        <fullName evidence="7">FAD-dependent oxidoreductase</fullName>
    </submittedName>
</protein>
<reference evidence="7 8" key="1">
    <citation type="submission" date="2023-06" db="EMBL/GenBank/DDBJ databases">
        <authorList>
            <person name="Oyuntsetseg B."/>
            <person name="Kim S.B."/>
        </authorList>
    </citation>
    <scope>NUCLEOTIDE SEQUENCE [LARGE SCALE GENOMIC DNA]</scope>
    <source>
        <strain evidence="7 8">2-15</strain>
    </source>
</reference>
<dbReference type="PANTHER" id="PTHR43557:SF2">
    <property type="entry name" value="RIESKE DOMAIN-CONTAINING PROTEIN-RELATED"/>
    <property type="match status" value="1"/>
</dbReference>
<dbReference type="InterPro" id="IPR036188">
    <property type="entry name" value="FAD/NAD-bd_sf"/>
</dbReference>
<evidence type="ECO:0000259" key="6">
    <source>
        <dbReference type="Pfam" id="PF14759"/>
    </source>
</evidence>
<evidence type="ECO:0000313" key="8">
    <source>
        <dbReference type="Proteomes" id="UP001236014"/>
    </source>
</evidence>
<evidence type="ECO:0000313" key="7">
    <source>
        <dbReference type="EMBL" id="WIX75017.1"/>
    </source>
</evidence>
<dbReference type="GO" id="GO:0016651">
    <property type="term" value="F:oxidoreductase activity, acting on NAD(P)H"/>
    <property type="evidence" value="ECO:0007669"/>
    <property type="project" value="TreeGrafter"/>
</dbReference>
<dbReference type="InterPro" id="IPR050446">
    <property type="entry name" value="FAD-oxidoreductase/Apoptosis"/>
</dbReference>